<name>A0A835PWA7_VANPL</name>
<evidence type="ECO:0000256" key="2">
    <source>
        <dbReference type="ARBA" id="ARBA00022448"/>
    </source>
</evidence>
<dbReference type="InterPro" id="IPR003439">
    <property type="entry name" value="ABC_transporter-like_ATP-bd"/>
</dbReference>
<dbReference type="OrthoDB" id="1714495at2759"/>
<dbReference type="Pfam" id="PF00005">
    <property type="entry name" value="ABC_tran"/>
    <property type="match status" value="1"/>
</dbReference>
<feature type="domain" description="ABC transporter" evidence="4">
    <location>
        <begin position="129"/>
        <end position="219"/>
    </location>
</feature>
<dbReference type="Gene3D" id="3.40.50.300">
    <property type="entry name" value="P-loop containing nucleotide triphosphate hydrolases"/>
    <property type="match status" value="1"/>
</dbReference>
<dbReference type="Proteomes" id="UP000639772">
    <property type="component" value="Chromosome 12"/>
</dbReference>
<evidence type="ECO:0000256" key="3">
    <source>
        <dbReference type="SAM" id="MobiDB-lite"/>
    </source>
</evidence>
<dbReference type="InterPro" id="IPR052215">
    <property type="entry name" value="Plant_ABCG"/>
</dbReference>
<evidence type="ECO:0000313" key="6">
    <source>
        <dbReference type="Proteomes" id="UP000639772"/>
    </source>
</evidence>
<comment type="caution">
    <text evidence="5">The sequence shown here is derived from an EMBL/GenBank/DDBJ whole genome shotgun (WGS) entry which is preliminary data.</text>
</comment>
<feature type="region of interest" description="Disordered" evidence="3">
    <location>
        <begin position="1"/>
        <end position="30"/>
    </location>
</feature>
<proteinExistence type="inferred from homology"/>
<dbReference type="AlphaFoldDB" id="A0A835PWA7"/>
<evidence type="ECO:0000256" key="1">
    <source>
        <dbReference type="ARBA" id="ARBA00005814"/>
    </source>
</evidence>
<dbReference type="GO" id="GO:0005524">
    <property type="term" value="F:ATP binding"/>
    <property type="evidence" value="ECO:0007669"/>
    <property type="project" value="InterPro"/>
</dbReference>
<accession>A0A835PWA7</accession>
<sequence>MGSEDVDQSSFFTPKENANSTRFNHFSISPPTQRQKHAYHVFSPEPQLLQERQREREVQIWEGGGETGSSVMAEVESEKPGVAGLSPLSETLWREKTKTELLGDVSARLTWKELTVTVTLGRGETQRVLEDLTGYAEPGSFTALMGPSGSGKSTLLDALSSRLSTNAFLSGTILLNGRKTKLSFGTAAYVTQDDNLIGTLTVRETIMYSAGLRLPDKMEREKNGRWWKVSLSIWGSKNALTR</sequence>
<reference evidence="5 6" key="1">
    <citation type="journal article" date="2020" name="Nat. Food">
        <title>A phased Vanilla planifolia genome enables genetic improvement of flavour and production.</title>
        <authorList>
            <person name="Hasing T."/>
            <person name="Tang H."/>
            <person name="Brym M."/>
            <person name="Khazi F."/>
            <person name="Huang T."/>
            <person name="Chambers A.H."/>
        </authorList>
    </citation>
    <scope>NUCLEOTIDE SEQUENCE [LARGE SCALE GENOMIC DNA]</scope>
    <source>
        <tissue evidence="5">Leaf</tissue>
    </source>
</reference>
<dbReference type="GO" id="GO:0016887">
    <property type="term" value="F:ATP hydrolysis activity"/>
    <property type="evidence" value="ECO:0007669"/>
    <property type="project" value="InterPro"/>
</dbReference>
<comment type="similarity">
    <text evidence="1">Belongs to the ABC transporter superfamily. ABCG family. Eye pigment precursor importer (TC 3.A.1.204) subfamily.</text>
</comment>
<keyword evidence="2" id="KW-0813">Transport</keyword>
<dbReference type="InterPro" id="IPR027417">
    <property type="entry name" value="P-loop_NTPase"/>
</dbReference>
<dbReference type="SUPFAM" id="SSF52540">
    <property type="entry name" value="P-loop containing nucleoside triphosphate hydrolases"/>
    <property type="match status" value="1"/>
</dbReference>
<dbReference type="PANTHER" id="PTHR48042">
    <property type="entry name" value="ABC TRANSPORTER G FAMILY MEMBER 11"/>
    <property type="match status" value="1"/>
</dbReference>
<dbReference type="EMBL" id="JADCNM010000012">
    <property type="protein sequence ID" value="KAG0458759.1"/>
    <property type="molecule type" value="Genomic_DNA"/>
</dbReference>
<feature type="compositionally biased region" description="Polar residues" evidence="3">
    <location>
        <begin position="8"/>
        <end position="30"/>
    </location>
</feature>
<evidence type="ECO:0000259" key="4">
    <source>
        <dbReference type="Pfam" id="PF00005"/>
    </source>
</evidence>
<dbReference type="PANTHER" id="PTHR48042:SF11">
    <property type="entry name" value="ABC TRANSPORTER G FAMILY MEMBER 11"/>
    <property type="match status" value="1"/>
</dbReference>
<gene>
    <name evidence="5" type="ORF">HPP92_021887</name>
</gene>
<protein>
    <recommendedName>
        <fullName evidence="4">ABC transporter domain-containing protein</fullName>
    </recommendedName>
</protein>
<evidence type="ECO:0000313" key="5">
    <source>
        <dbReference type="EMBL" id="KAG0458759.1"/>
    </source>
</evidence>
<organism evidence="5 6">
    <name type="scientific">Vanilla planifolia</name>
    <name type="common">Vanilla</name>
    <dbReference type="NCBI Taxonomy" id="51239"/>
    <lineage>
        <taxon>Eukaryota</taxon>
        <taxon>Viridiplantae</taxon>
        <taxon>Streptophyta</taxon>
        <taxon>Embryophyta</taxon>
        <taxon>Tracheophyta</taxon>
        <taxon>Spermatophyta</taxon>
        <taxon>Magnoliopsida</taxon>
        <taxon>Liliopsida</taxon>
        <taxon>Asparagales</taxon>
        <taxon>Orchidaceae</taxon>
        <taxon>Vanilloideae</taxon>
        <taxon>Vanilleae</taxon>
        <taxon>Vanilla</taxon>
    </lineage>
</organism>